<dbReference type="SUPFAM" id="SSF143422">
    <property type="entry name" value="Transposase IS200-like"/>
    <property type="match status" value="1"/>
</dbReference>
<dbReference type="EMBL" id="JBHUNA010000034">
    <property type="protein sequence ID" value="MFD2762023.1"/>
    <property type="molecule type" value="Genomic_DNA"/>
</dbReference>
<dbReference type="InterPro" id="IPR002686">
    <property type="entry name" value="Transposase_17"/>
</dbReference>
<dbReference type="RefSeq" id="WP_382395112.1">
    <property type="nucleotide sequence ID" value="NZ_JBHUNA010000034.1"/>
</dbReference>
<evidence type="ECO:0000259" key="1">
    <source>
        <dbReference type="SMART" id="SM01321"/>
    </source>
</evidence>
<evidence type="ECO:0000313" key="2">
    <source>
        <dbReference type="EMBL" id="MFD2762023.1"/>
    </source>
</evidence>
<gene>
    <name evidence="2" type="ORF">ACFSUO_13775</name>
</gene>
<protein>
    <submittedName>
        <fullName evidence="2">Transposase</fullName>
    </submittedName>
</protein>
<dbReference type="Proteomes" id="UP001597502">
    <property type="component" value="Unassembled WGS sequence"/>
</dbReference>
<accession>A0ABW5V7J7</accession>
<dbReference type="InterPro" id="IPR036515">
    <property type="entry name" value="Transposase_17_sf"/>
</dbReference>
<dbReference type="PANTHER" id="PTHR34322:SF2">
    <property type="entry name" value="TRANSPOSASE IS200-LIKE DOMAIN-CONTAINING PROTEIN"/>
    <property type="match status" value="1"/>
</dbReference>
<feature type="domain" description="Transposase IS200-like" evidence="1">
    <location>
        <begin position="36"/>
        <end position="150"/>
    </location>
</feature>
<dbReference type="Pfam" id="PF01797">
    <property type="entry name" value="Y1_Tnp"/>
    <property type="match status" value="1"/>
</dbReference>
<comment type="caution">
    <text evidence="2">The sequence shown here is derived from an EMBL/GenBank/DDBJ whole genome shotgun (WGS) entry which is preliminary data.</text>
</comment>
<evidence type="ECO:0000313" key="3">
    <source>
        <dbReference type="Proteomes" id="UP001597502"/>
    </source>
</evidence>
<dbReference type="Gene3D" id="3.30.70.1290">
    <property type="entry name" value="Transposase IS200-like"/>
    <property type="match status" value="1"/>
</dbReference>
<dbReference type="SMART" id="SM01321">
    <property type="entry name" value="Y1_Tnp"/>
    <property type="match status" value="1"/>
</dbReference>
<name>A0ABW5V7J7_9BACI</name>
<dbReference type="PANTHER" id="PTHR34322">
    <property type="entry name" value="TRANSPOSASE, Y1_TNP DOMAIN-CONTAINING"/>
    <property type="match status" value="1"/>
</dbReference>
<organism evidence="2 3">
    <name type="scientific">Lentibacillus juripiscarius</name>
    <dbReference type="NCBI Taxonomy" id="257446"/>
    <lineage>
        <taxon>Bacteria</taxon>
        <taxon>Bacillati</taxon>
        <taxon>Bacillota</taxon>
        <taxon>Bacilli</taxon>
        <taxon>Bacillales</taxon>
        <taxon>Bacillaceae</taxon>
        <taxon>Lentibacillus</taxon>
    </lineage>
</organism>
<proteinExistence type="predicted"/>
<reference evidence="3" key="1">
    <citation type="journal article" date="2019" name="Int. J. Syst. Evol. Microbiol.">
        <title>The Global Catalogue of Microorganisms (GCM) 10K type strain sequencing project: providing services to taxonomists for standard genome sequencing and annotation.</title>
        <authorList>
            <consortium name="The Broad Institute Genomics Platform"/>
            <consortium name="The Broad Institute Genome Sequencing Center for Infectious Disease"/>
            <person name="Wu L."/>
            <person name="Ma J."/>
        </authorList>
    </citation>
    <scope>NUCLEOTIDE SEQUENCE [LARGE SCALE GENOMIC DNA]</scope>
    <source>
        <strain evidence="3">TISTR 1535</strain>
    </source>
</reference>
<sequence length="218" mass="25831">MNQRGLRKLDGAAFPWISNTERDGIGPMGRKKRIWVPDSFYHVVCRGNRRDALFNDEGDFKTFLYILQQINKKAPFELISYCLMTNHFHLQIRSKEQPLSKVMSLINKQYADYYNTKNKVTGHVFEKRYYDRLAESKLAMLKVSRYIHLNPVDASMVTNAQSYQWSSYWYYMHTSTHGLLNTAIILDCFPGNEWEKRRRYREFCEEVPVTTRILSNST</sequence>
<keyword evidence="3" id="KW-1185">Reference proteome</keyword>